<reference evidence="2" key="1">
    <citation type="journal article" date="2020" name="Stud. Mycol.">
        <title>101 Dothideomycetes genomes: A test case for predicting lifestyles and emergence of pathogens.</title>
        <authorList>
            <person name="Haridas S."/>
            <person name="Albert R."/>
            <person name="Binder M."/>
            <person name="Bloem J."/>
            <person name="LaButti K."/>
            <person name="Salamov A."/>
            <person name="Andreopoulos B."/>
            <person name="Baker S."/>
            <person name="Barry K."/>
            <person name="Bills G."/>
            <person name="Bluhm B."/>
            <person name="Cannon C."/>
            <person name="Castanera R."/>
            <person name="Culley D."/>
            <person name="Daum C."/>
            <person name="Ezra D."/>
            <person name="Gonzalez J."/>
            <person name="Henrissat B."/>
            <person name="Kuo A."/>
            <person name="Liang C."/>
            <person name="Lipzen A."/>
            <person name="Lutzoni F."/>
            <person name="Magnuson J."/>
            <person name="Mondo S."/>
            <person name="Nolan M."/>
            <person name="Ohm R."/>
            <person name="Pangilinan J."/>
            <person name="Park H.-J."/>
            <person name="Ramirez L."/>
            <person name="Alfaro M."/>
            <person name="Sun H."/>
            <person name="Tritt A."/>
            <person name="Yoshinaga Y."/>
            <person name="Zwiers L.-H."/>
            <person name="Turgeon B."/>
            <person name="Goodwin S."/>
            <person name="Spatafora J."/>
            <person name="Crous P."/>
            <person name="Grigoriev I."/>
        </authorList>
    </citation>
    <scope>NUCLEOTIDE SEQUENCE [LARGE SCALE GENOMIC DNA]</scope>
    <source>
        <strain evidence="2">CBS 304.66</strain>
    </source>
</reference>
<accession>A0A9P4K968</accession>
<dbReference type="EMBL" id="ML986619">
    <property type="protein sequence ID" value="KAF2264051.1"/>
    <property type="molecule type" value="Genomic_DNA"/>
</dbReference>
<protein>
    <submittedName>
        <fullName evidence="1">Uncharacterized protein</fullName>
    </submittedName>
</protein>
<comment type="caution">
    <text evidence="1">The sequence shown here is derived from an EMBL/GenBank/DDBJ whole genome shotgun (WGS) entry which is preliminary data.</text>
</comment>
<evidence type="ECO:0000313" key="2">
    <source>
        <dbReference type="Proteomes" id="UP000800093"/>
    </source>
</evidence>
<dbReference type="Proteomes" id="UP000800093">
    <property type="component" value="Unassembled WGS sequence"/>
</dbReference>
<proteinExistence type="predicted"/>
<organism evidence="1 2">
    <name type="scientific">Lojkania enalia</name>
    <dbReference type="NCBI Taxonomy" id="147567"/>
    <lineage>
        <taxon>Eukaryota</taxon>
        <taxon>Fungi</taxon>
        <taxon>Dikarya</taxon>
        <taxon>Ascomycota</taxon>
        <taxon>Pezizomycotina</taxon>
        <taxon>Dothideomycetes</taxon>
        <taxon>Pleosporomycetidae</taxon>
        <taxon>Pleosporales</taxon>
        <taxon>Pleosporales incertae sedis</taxon>
        <taxon>Lojkania</taxon>
    </lineage>
</organism>
<sequence length="175" mass="19538">MALPLLRIAFYKPSYWVIKPLCCSNVSHLDHVNGWKSGDFSFVYPRLLSQSGNSELYSSLADAVEMTSEIPRGIALVEASILGFIACRAAAVRNRGRPLRRNSTTVLLRYCTRYSELSWLHCSTHHCRTEPALHCDYPTMRAASSSGVDNRLDEGMACMTRLFASPAFCASRIAR</sequence>
<dbReference type="AlphaFoldDB" id="A0A9P4K968"/>
<name>A0A9P4K968_9PLEO</name>
<keyword evidence="2" id="KW-1185">Reference proteome</keyword>
<evidence type="ECO:0000313" key="1">
    <source>
        <dbReference type="EMBL" id="KAF2264051.1"/>
    </source>
</evidence>
<gene>
    <name evidence="1" type="ORF">CC78DRAFT_252982</name>
</gene>